<comment type="caution">
    <text evidence="2">The sequence shown here is derived from an EMBL/GenBank/DDBJ whole genome shotgun (WGS) entry which is preliminary data.</text>
</comment>
<dbReference type="Gene3D" id="3.30.1540.10">
    <property type="entry name" value="formyl-coa transferase, domain 3"/>
    <property type="match status" value="1"/>
</dbReference>
<evidence type="ECO:0000313" key="3">
    <source>
        <dbReference type="Proteomes" id="UP000523955"/>
    </source>
</evidence>
<dbReference type="SUPFAM" id="SSF89796">
    <property type="entry name" value="CoA-transferase family III (CaiB/BaiF)"/>
    <property type="match status" value="1"/>
</dbReference>
<proteinExistence type="predicted"/>
<dbReference type="PANTHER" id="PTHR48207:SF3">
    <property type="entry name" value="SUCCINATE--HYDROXYMETHYLGLUTARATE COA-TRANSFERASE"/>
    <property type="match status" value="1"/>
</dbReference>
<dbReference type="InterPro" id="IPR044855">
    <property type="entry name" value="CoA-Trfase_III_dom3_sf"/>
</dbReference>
<organism evidence="2 3">
    <name type="scientific">Nocardioides luti</name>
    <dbReference type="NCBI Taxonomy" id="2761101"/>
    <lineage>
        <taxon>Bacteria</taxon>
        <taxon>Bacillati</taxon>
        <taxon>Actinomycetota</taxon>
        <taxon>Actinomycetes</taxon>
        <taxon>Propionibacteriales</taxon>
        <taxon>Nocardioidaceae</taxon>
        <taxon>Nocardioides</taxon>
    </lineage>
</organism>
<dbReference type="EMBL" id="JACKXE010000001">
    <property type="protein sequence ID" value="MBB6627545.1"/>
    <property type="molecule type" value="Genomic_DNA"/>
</dbReference>
<gene>
    <name evidence="2" type="ORF">H5V45_09440</name>
</gene>
<dbReference type="Proteomes" id="UP000523955">
    <property type="component" value="Unassembled WGS sequence"/>
</dbReference>
<reference evidence="2 3" key="1">
    <citation type="submission" date="2020-08" db="EMBL/GenBank/DDBJ databases">
        <authorList>
            <person name="Seo M.-J."/>
        </authorList>
    </citation>
    <scope>NUCLEOTIDE SEQUENCE [LARGE SCALE GENOMIC DNA]</scope>
    <source>
        <strain evidence="2 3">KIGAM211</strain>
    </source>
</reference>
<dbReference type="InterPro" id="IPR050483">
    <property type="entry name" value="CoA-transferase_III_domain"/>
</dbReference>
<keyword evidence="1 2" id="KW-0808">Transferase</keyword>
<sequence length="404" mass="44223">MTKLPLTGVRVADFCWVGAGSYMTKLLADSGAEVIKIESSARLDAVRLTPPFKDGIRGVDRSGYFADRNTSKRSVTINMKTSDGQALARRLISQSDVVANNFTPRVMKKFGLSYEEVREFNPGIVYVAMSMQGTVGPDRDYLGFGQTIAALVGFHHLTGVPNRPPVGTGTNYPDHVPNPTHAAFATIAALRHRRRTGRGQYIDMAQTEPTVGLLGASILDYTVNGRDSEAIGNGHRRFAPQGVYQCAGDDEWIAISVTDDRQWPAFTQVLDLPEAQWPRQCETEAGRHHNRERLDAVIATAVAGRDASALATELLERGVPAGRVASAADVMSDPQLVARGHWVRLDHPEMGKTAYNGTPFALSRTPARLSRAPMLGEHTREVCREYLDLDDREIDRLTADGVLV</sequence>
<dbReference type="Gene3D" id="3.40.50.10540">
    <property type="entry name" value="Crotonobetainyl-coa:carnitine coa-transferase, domain 1"/>
    <property type="match status" value="1"/>
</dbReference>
<dbReference type="AlphaFoldDB" id="A0A7X0RHP1"/>
<evidence type="ECO:0000256" key="1">
    <source>
        <dbReference type="ARBA" id="ARBA00022679"/>
    </source>
</evidence>
<dbReference type="GO" id="GO:0008410">
    <property type="term" value="F:CoA-transferase activity"/>
    <property type="evidence" value="ECO:0007669"/>
    <property type="project" value="TreeGrafter"/>
</dbReference>
<dbReference type="RefSeq" id="WP_185254570.1">
    <property type="nucleotide sequence ID" value="NZ_JACKXE010000001.1"/>
</dbReference>
<accession>A0A7X0RHP1</accession>
<name>A0A7X0RHP1_9ACTN</name>
<keyword evidence="3" id="KW-1185">Reference proteome</keyword>
<dbReference type="PANTHER" id="PTHR48207">
    <property type="entry name" value="SUCCINATE--HYDROXYMETHYLGLUTARATE COA-TRANSFERASE"/>
    <property type="match status" value="1"/>
</dbReference>
<dbReference type="InterPro" id="IPR023606">
    <property type="entry name" value="CoA-Trfase_III_dom_1_sf"/>
</dbReference>
<dbReference type="InterPro" id="IPR003673">
    <property type="entry name" value="CoA-Trfase_fam_III"/>
</dbReference>
<dbReference type="Pfam" id="PF02515">
    <property type="entry name" value="CoA_transf_3"/>
    <property type="match status" value="1"/>
</dbReference>
<evidence type="ECO:0000313" key="2">
    <source>
        <dbReference type="EMBL" id="MBB6627545.1"/>
    </source>
</evidence>
<protein>
    <submittedName>
        <fullName evidence="2">CoA transferase</fullName>
    </submittedName>
</protein>